<reference evidence="11 12" key="1">
    <citation type="submission" date="2019-08" db="EMBL/GenBank/DDBJ databases">
        <title>Complete genome sequence of Spiroplasma chinense CCH (DSM 19755).</title>
        <authorList>
            <person name="Shen H.-Y."/>
            <person name="Lin Y.-C."/>
            <person name="Chou L."/>
            <person name="Kuo C.-H."/>
        </authorList>
    </citation>
    <scope>NUCLEOTIDE SEQUENCE [LARGE SCALE GENOMIC DNA]</scope>
    <source>
        <strain evidence="11 12">CCH</strain>
    </source>
</reference>
<dbReference type="HAMAP" id="MF_00161">
    <property type="entry name" value="LspA"/>
    <property type="match status" value="1"/>
</dbReference>
<comment type="subcellular location">
    <subcellularLocation>
        <location evidence="9">Cell membrane</location>
        <topology evidence="9">Multi-pass membrane protein</topology>
    </subcellularLocation>
</comment>
<feature type="transmembrane region" description="Helical" evidence="9">
    <location>
        <begin position="20"/>
        <end position="42"/>
    </location>
</feature>
<gene>
    <name evidence="11" type="primary">lsp</name>
    <name evidence="9" type="synonym">lspA</name>
    <name evidence="11" type="ORF">SCHIN_v1c08930</name>
</gene>
<evidence type="ECO:0000256" key="4">
    <source>
        <dbReference type="ARBA" id="ARBA00022692"/>
    </source>
</evidence>
<name>A0A5B9Y4J4_9MOLU</name>
<comment type="function">
    <text evidence="9">This protein specifically catalyzes the removal of signal peptides from prolipoproteins.</text>
</comment>
<evidence type="ECO:0000256" key="7">
    <source>
        <dbReference type="ARBA" id="ARBA00022989"/>
    </source>
</evidence>
<feature type="transmembrane region" description="Helical" evidence="9">
    <location>
        <begin position="85"/>
        <end position="104"/>
    </location>
</feature>
<dbReference type="Pfam" id="PF01252">
    <property type="entry name" value="Peptidase_A8"/>
    <property type="match status" value="1"/>
</dbReference>
<feature type="active site" evidence="9">
    <location>
        <position position="143"/>
    </location>
</feature>
<keyword evidence="11" id="KW-0449">Lipoprotein</keyword>
<comment type="similarity">
    <text evidence="1 9 10">Belongs to the peptidase A8 family.</text>
</comment>
<keyword evidence="2 9" id="KW-1003">Cell membrane</keyword>
<dbReference type="Proteomes" id="UP000323144">
    <property type="component" value="Chromosome"/>
</dbReference>
<feature type="transmembrane region" description="Helical" evidence="9">
    <location>
        <begin position="157"/>
        <end position="182"/>
    </location>
</feature>
<evidence type="ECO:0000313" key="12">
    <source>
        <dbReference type="Proteomes" id="UP000323144"/>
    </source>
</evidence>
<keyword evidence="3 9" id="KW-0645">Protease</keyword>
<dbReference type="GO" id="GO:0004190">
    <property type="term" value="F:aspartic-type endopeptidase activity"/>
    <property type="evidence" value="ECO:0007669"/>
    <property type="project" value="UniProtKB-UniRule"/>
</dbReference>
<dbReference type="PANTHER" id="PTHR33695">
    <property type="entry name" value="LIPOPROTEIN SIGNAL PEPTIDASE"/>
    <property type="match status" value="1"/>
</dbReference>
<keyword evidence="7 9" id="KW-1133">Transmembrane helix</keyword>
<dbReference type="UniPathway" id="UPA00665"/>
<dbReference type="PANTHER" id="PTHR33695:SF1">
    <property type="entry name" value="LIPOPROTEIN SIGNAL PEPTIDASE"/>
    <property type="match status" value="1"/>
</dbReference>
<proteinExistence type="inferred from homology"/>
<evidence type="ECO:0000256" key="8">
    <source>
        <dbReference type="ARBA" id="ARBA00023136"/>
    </source>
</evidence>
<feature type="active site" evidence="9">
    <location>
        <position position="163"/>
    </location>
</feature>
<evidence type="ECO:0000256" key="10">
    <source>
        <dbReference type="RuleBase" id="RU004181"/>
    </source>
</evidence>
<comment type="catalytic activity">
    <reaction evidence="9">
        <text>Release of signal peptides from bacterial membrane prolipoproteins. Hydrolyzes -Xaa-Yaa-Zaa-|-(S,diacylglyceryl)Cys-, in which Xaa is hydrophobic (preferably Leu), and Yaa (Ala or Ser) and Zaa (Gly or Ala) have small, neutral side chains.</text>
        <dbReference type="EC" id="3.4.23.36"/>
    </reaction>
</comment>
<evidence type="ECO:0000256" key="2">
    <source>
        <dbReference type="ARBA" id="ARBA00022475"/>
    </source>
</evidence>
<evidence type="ECO:0000256" key="6">
    <source>
        <dbReference type="ARBA" id="ARBA00022801"/>
    </source>
</evidence>
<dbReference type="RefSeq" id="WP_166508458.1">
    <property type="nucleotide sequence ID" value="NZ_CP043026.1"/>
</dbReference>
<protein>
    <recommendedName>
        <fullName evidence="9">Lipoprotein signal peptidase</fullName>
        <ecNumber evidence="9">3.4.23.36</ecNumber>
    </recommendedName>
    <alternativeName>
        <fullName evidence="9">Prolipoprotein signal peptidase</fullName>
    </alternativeName>
    <alternativeName>
        <fullName evidence="9">Signal peptidase II</fullName>
        <shortName evidence="9">SPase II</shortName>
    </alternativeName>
</protein>
<evidence type="ECO:0000256" key="5">
    <source>
        <dbReference type="ARBA" id="ARBA00022750"/>
    </source>
</evidence>
<dbReference type="GO" id="GO:0006508">
    <property type="term" value="P:proteolysis"/>
    <property type="evidence" value="ECO:0007669"/>
    <property type="project" value="UniProtKB-KW"/>
</dbReference>
<evidence type="ECO:0000313" key="11">
    <source>
        <dbReference type="EMBL" id="QEH62088.1"/>
    </source>
</evidence>
<dbReference type="AlphaFoldDB" id="A0A5B9Y4J4"/>
<dbReference type="EMBL" id="CP043026">
    <property type="protein sequence ID" value="QEH62088.1"/>
    <property type="molecule type" value="Genomic_DNA"/>
</dbReference>
<dbReference type="InterPro" id="IPR001872">
    <property type="entry name" value="Peptidase_A8"/>
</dbReference>
<keyword evidence="8 9" id="KW-0472">Membrane</keyword>
<evidence type="ECO:0000256" key="1">
    <source>
        <dbReference type="ARBA" id="ARBA00006139"/>
    </source>
</evidence>
<sequence>MDGIKDLSKNIKIFLKNYNYNWRFKVLWCVPMMVILVAIDWISKAVVSGSMHLGETKTFIPNLLSVNYTINTGAALGMNAGNPTLAITLAAIVTVMLMVAFVFLNTKLWTVAICVMLAGSFGNIIARAWAPVDNNGVRGGVVDFLQWDIDLPLFRGYIFNLADLFVNIAVGLLFLTVVLMGVEEVKQQVFKKNPEKLETYLDFKDKLHINENKYLANVKGKKVKEQWSFYKEYLANSKNIKKDWKEYKKNSKNKQEK</sequence>
<dbReference type="EC" id="3.4.23.36" evidence="9"/>
<dbReference type="KEGG" id="schi:SCHIN_v1c08930"/>
<dbReference type="PRINTS" id="PR00781">
    <property type="entry name" value="LIPOSIGPTASE"/>
</dbReference>
<evidence type="ECO:0000256" key="9">
    <source>
        <dbReference type="HAMAP-Rule" id="MF_00161"/>
    </source>
</evidence>
<comment type="pathway">
    <text evidence="9">Protein modification; lipoprotein biosynthesis (signal peptide cleavage).</text>
</comment>
<feature type="transmembrane region" description="Helical" evidence="9">
    <location>
        <begin position="111"/>
        <end position="130"/>
    </location>
</feature>
<evidence type="ECO:0000256" key="3">
    <source>
        <dbReference type="ARBA" id="ARBA00022670"/>
    </source>
</evidence>
<organism evidence="11 12">
    <name type="scientific">Spiroplasma chinense</name>
    <dbReference type="NCBI Taxonomy" id="216932"/>
    <lineage>
        <taxon>Bacteria</taxon>
        <taxon>Bacillati</taxon>
        <taxon>Mycoplasmatota</taxon>
        <taxon>Mollicutes</taxon>
        <taxon>Entomoplasmatales</taxon>
        <taxon>Spiroplasmataceae</taxon>
        <taxon>Spiroplasma</taxon>
    </lineage>
</organism>
<keyword evidence="6 9" id="KW-0378">Hydrolase</keyword>
<keyword evidence="5 9" id="KW-0064">Aspartyl protease</keyword>
<dbReference type="GO" id="GO:0005886">
    <property type="term" value="C:plasma membrane"/>
    <property type="evidence" value="ECO:0007669"/>
    <property type="project" value="UniProtKB-SubCell"/>
</dbReference>
<keyword evidence="12" id="KW-1185">Reference proteome</keyword>
<accession>A0A5B9Y4J4</accession>
<keyword evidence="4 9" id="KW-0812">Transmembrane</keyword>